<name>A0A3P7LLE2_DIBLA</name>
<keyword evidence="5" id="KW-1185">Reference proteome</keyword>
<evidence type="ECO:0000256" key="1">
    <source>
        <dbReference type="ARBA" id="ARBA00022741"/>
    </source>
</evidence>
<dbReference type="InterPro" id="IPR011009">
    <property type="entry name" value="Kinase-like_dom_sf"/>
</dbReference>
<gene>
    <name evidence="4" type="ORF">DILT_LOCUS7534</name>
</gene>
<reference evidence="4 5" key="1">
    <citation type="submission" date="2018-11" db="EMBL/GenBank/DDBJ databases">
        <authorList>
            <consortium name="Pathogen Informatics"/>
        </authorList>
    </citation>
    <scope>NUCLEOTIDE SEQUENCE [LARGE SCALE GENOMIC DNA]</scope>
</reference>
<evidence type="ECO:0000256" key="2">
    <source>
        <dbReference type="ARBA" id="ARBA00022840"/>
    </source>
</evidence>
<dbReference type="GO" id="GO:0005524">
    <property type="term" value="F:ATP binding"/>
    <property type="evidence" value="ECO:0007669"/>
    <property type="project" value="UniProtKB-KW"/>
</dbReference>
<accession>A0A3P7LLE2</accession>
<dbReference type="OrthoDB" id="98077at2759"/>
<keyword evidence="2" id="KW-0067">ATP-binding</keyword>
<dbReference type="SMART" id="SM00219">
    <property type="entry name" value="TyrKc"/>
    <property type="match status" value="1"/>
</dbReference>
<dbReference type="InterPro" id="IPR020635">
    <property type="entry name" value="Tyr_kinase_cat_dom"/>
</dbReference>
<dbReference type="AlphaFoldDB" id="A0A3P7LLE2"/>
<dbReference type="Proteomes" id="UP000281553">
    <property type="component" value="Unassembled WGS sequence"/>
</dbReference>
<dbReference type="Gene3D" id="3.30.200.20">
    <property type="entry name" value="Phosphorylase Kinase, domain 1"/>
    <property type="match status" value="1"/>
</dbReference>
<sequence>MSIRSRPSSSSSPSGSGQYGDVYEAVWRRYNSVVAVKTLKQDVNLNLSDFLAEAAIMKNLNHKNLVRLLAAIMTDLADLDDVPDEGFTMDRIERSGKVNVEDSRWLLIAMAGFKDPSLYEYMVHAQREIRLGWAAQEQGCQNPSLQERLRLSKIFQSPHGAKAPDCRIKTCRLQWVYRPLQVP</sequence>
<proteinExistence type="predicted"/>
<feature type="domain" description="Protein kinase" evidence="3">
    <location>
        <begin position="8"/>
        <end position="183"/>
    </location>
</feature>
<protein>
    <recommendedName>
        <fullName evidence="3">Protein kinase domain-containing protein</fullName>
    </recommendedName>
</protein>
<dbReference type="Pfam" id="PF07714">
    <property type="entry name" value="PK_Tyr_Ser-Thr"/>
    <property type="match status" value="1"/>
</dbReference>
<dbReference type="InterPro" id="IPR001245">
    <property type="entry name" value="Ser-Thr/Tyr_kinase_cat_dom"/>
</dbReference>
<dbReference type="InterPro" id="IPR050198">
    <property type="entry name" value="Non-receptor_tyrosine_kinases"/>
</dbReference>
<dbReference type="GO" id="GO:0004713">
    <property type="term" value="F:protein tyrosine kinase activity"/>
    <property type="evidence" value="ECO:0007669"/>
    <property type="project" value="InterPro"/>
</dbReference>
<dbReference type="EMBL" id="UYRU01052062">
    <property type="protein sequence ID" value="VDN11703.1"/>
    <property type="molecule type" value="Genomic_DNA"/>
</dbReference>
<keyword evidence="1" id="KW-0547">Nucleotide-binding</keyword>
<evidence type="ECO:0000259" key="3">
    <source>
        <dbReference type="PROSITE" id="PS50011"/>
    </source>
</evidence>
<evidence type="ECO:0000313" key="4">
    <source>
        <dbReference type="EMBL" id="VDN11703.1"/>
    </source>
</evidence>
<dbReference type="PANTHER" id="PTHR24418">
    <property type="entry name" value="TYROSINE-PROTEIN KINASE"/>
    <property type="match status" value="1"/>
</dbReference>
<dbReference type="InterPro" id="IPR000719">
    <property type="entry name" value="Prot_kinase_dom"/>
</dbReference>
<organism evidence="4 5">
    <name type="scientific">Dibothriocephalus latus</name>
    <name type="common">Fish tapeworm</name>
    <name type="synonym">Diphyllobothrium latum</name>
    <dbReference type="NCBI Taxonomy" id="60516"/>
    <lineage>
        <taxon>Eukaryota</taxon>
        <taxon>Metazoa</taxon>
        <taxon>Spiralia</taxon>
        <taxon>Lophotrochozoa</taxon>
        <taxon>Platyhelminthes</taxon>
        <taxon>Cestoda</taxon>
        <taxon>Eucestoda</taxon>
        <taxon>Diphyllobothriidea</taxon>
        <taxon>Diphyllobothriidae</taxon>
        <taxon>Dibothriocephalus</taxon>
    </lineage>
</organism>
<dbReference type="SUPFAM" id="SSF56112">
    <property type="entry name" value="Protein kinase-like (PK-like)"/>
    <property type="match status" value="1"/>
</dbReference>
<evidence type="ECO:0000313" key="5">
    <source>
        <dbReference type="Proteomes" id="UP000281553"/>
    </source>
</evidence>
<dbReference type="PROSITE" id="PS50011">
    <property type="entry name" value="PROTEIN_KINASE_DOM"/>
    <property type="match status" value="1"/>
</dbReference>